<feature type="transmembrane region" description="Helical" evidence="1">
    <location>
        <begin position="357"/>
        <end position="375"/>
    </location>
</feature>
<accession>A0A448HF95</accession>
<dbReference type="KEGG" id="ahw:NCTC11636_00805"/>
<feature type="transmembrane region" description="Helical" evidence="1">
    <location>
        <begin position="396"/>
        <end position="419"/>
    </location>
</feature>
<feature type="transmembrane region" description="Helical" evidence="1">
    <location>
        <begin position="467"/>
        <end position="486"/>
    </location>
</feature>
<feature type="transmembrane region" description="Helical" evidence="1">
    <location>
        <begin position="439"/>
        <end position="460"/>
    </location>
</feature>
<keyword evidence="1" id="KW-0812">Transmembrane</keyword>
<sequence>MSALLARHGRREVRQGRPVGTGALLRAEMLRTRRTATWGVPLAVALFSAQALFIAHTARTAEGWNDGVMAWMGSYPTAFALPMGALVGAMTAWREQRLREGGTAWRAVGPGQRIAARLTVIAASAVLSQVLLMGPVVADALARGHGLGPWPRYLAFMAVMTVAVSSAGFWGLAIGQRLGGVAVGLVPTAALCWSVAGAVRAESASWWTEPWTWAVRPVLPLLGVHGNNLSLEPGSPVWHYPILPGVLLTATLGTLGAFSALAGARRRPAACRGGIRGRWASRVSVPPSALTADATHVTSIHAESPPSALSAAPAASPARRSVALAVGTSLPWSVWGALGLVLVTLTGVVNVVYPASYSLNLFTLAGAPTAAWVAGITSWSAQAQSWRALVLRARPVALTAASLAWVKVLLLIALVPAWTAAVWGAPLLRSAPGVGALSGAVYALLVMPCVCFMLAAIAHVLAQVTGLATPIVVGVAAFLCGAVVAGNEVLVGTRLWVLAPWGWVEAAAAYPERWVVINVVSLLIGGLAVLVSALSGRRVAARSRS</sequence>
<reference evidence="2 3" key="1">
    <citation type="submission" date="2018-12" db="EMBL/GenBank/DDBJ databases">
        <authorList>
            <consortium name="Pathogen Informatics"/>
        </authorList>
    </citation>
    <scope>NUCLEOTIDE SEQUENCE [LARGE SCALE GENOMIC DNA]</scope>
    <source>
        <strain evidence="2 3">NCTC11636</strain>
    </source>
</reference>
<feature type="transmembrane region" description="Helical" evidence="1">
    <location>
        <begin position="322"/>
        <end position="345"/>
    </location>
</feature>
<name>A0A448HF95_9ACTO</name>
<dbReference type="RefSeq" id="WP_161512716.1">
    <property type="nucleotide sequence ID" value="NZ_LR134350.1"/>
</dbReference>
<feature type="transmembrane region" description="Helical" evidence="1">
    <location>
        <begin position="153"/>
        <end position="174"/>
    </location>
</feature>
<feature type="transmembrane region" description="Helical" evidence="1">
    <location>
        <begin position="75"/>
        <end position="93"/>
    </location>
</feature>
<protein>
    <submittedName>
        <fullName evidence="2">Lantibiotic protection ABC transporter permease subunit, MutE/EpiE family</fullName>
    </submittedName>
</protein>
<dbReference type="Proteomes" id="UP000266895">
    <property type="component" value="Chromosome"/>
</dbReference>
<evidence type="ECO:0000313" key="3">
    <source>
        <dbReference type="Proteomes" id="UP000266895"/>
    </source>
</evidence>
<feature type="transmembrane region" description="Helical" evidence="1">
    <location>
        <begin position="514"/>
        <end position="534"/>
    </location>
</feature>
<evidence type="ECO:0000256" key="1">
    <source>
        <dbReference type="SAM" id="Phobius"/>
    </source>
</evidence>
<feature type="transmembrane region" description="Helical" evidence="1">
    <location>
        <begin position="181"/>
        <end position="201"/>
    </location>
</feature>
<organism evidence="2 3">
    <name type="scientific">Actinomyces howellii</name>
    <dbReference type="NCBI Taxonomy" id="52771"/>
    <lineage>
        <taxon>Bacteria</taxon>
        <taxon>Bacillati</taxon>
        <taxon>Actinomycetota</taxon>
        <taxon>Actinomycetes</taxon>
        <taxon>Actinomycetales</taxon>
        <taxon>Actinomycetaceae</taxon>
        <taxon>Actinomyces</taxon>
    </lineage>
</organism>
<feature type="transmembrane region" description="Helical" evidence="1">
    <location>
        <begin position="114"/>
        <end position="133"/>
    </location>
</feature>
<evidence type="ECO:0000313" key="2">
    <source>
        <dbReference type="EMBL" id="VEG26972.1"/>
    </source>
</evidence>
<feature type="transmembrane region" description="Helical" evidence="1">
    <location>
        <begin position="36"/>
        <end position="55"/>
    </location>
</feature>
<feature type="transmembrane region" description="Helical" evidence="1">
    <location>
        <begin position="238"/>
        <end position="262"/>
    </location>
</feature>
<keyword evidence="1" id="KW-1133">Transmembrane helix</keyword>
<keyword evidence="1" id="KW-0472">Membrane</keyword>
<gene>
    <name evidence="2" type="ORF">NCTC11636_00805</name>
</gene>
<keyword evidence="3" id="KW-1185">Reference proteome</keyword>
<dbReference type="AlphaFoldDB" id="A0A448HF95"/>
<proteinExistence type="predicted"/>
<dbReference type="EMBL" id="LR134350">
    <property type="protein sequence ID" value="VEG26972.1"/>
    <property type="molecule type" value="Genomic_DNA"/>
</dbReference>